<dbReference type="Gene3D" id="2.170.150.80">
    <property type="entry name" value="NAC domain"/>
    <property type="match status" value="1"/>
</dbReference>
<evidence type="ECO:0000256" key="1">
    <source>
        <dbReference type="ARBA" id="ARBA00004123"/>
    </source>
</evidence>
<reference evidence="9" key="1">
    <citation type="journal article" date="2023" name="Mol. Ecol. Resour.">
        <title>Chromosome-level genome assembly of a triploid poplar Populus alba 'Berolinensis'.</title>
        <authorList>
            <person name="Chen S."/>
            <person name="Yu Y."/>
            <person name="Wang X."/>
            <person name="Wang S."/>
            <person name="Zhang T."/>
            <person name="Zhou Y."/>
            <person name="He R."/>
            <person name="Meng N."/>
            <person name="Wang Y."/>
            <person name="Liu W."/>
            <person name="Liu Z."/>
            <person name="Liu J."/>
            <person name="Guo Q."/>
            <person name="Huang H."/>
            <person name="Sederoff R.R."/>
            <person name="Wang G."/>
            <person name="Qu G."/>
            <person name="Chen S."/>
        </authorList>
    </citation>
    <scope>NUCLEOTIDE SEQUENCE</scope>
    <source>
        <strain evidence="9">SC-2020</strain>
    </source>
</reference>
<organism evidence="9 10">
    <name type="scientific">Populus alba x Populus x berolinensis</name>
    <dbReference type="NCBI Taxonomy" id="444605"/>
    <lineage>
        <taxon>Eukaryota</taxon>
        <taxon>Viridiplantae</taxon>
        <taxon>Streptophyta</taxon>
        <taxon>Embryophyta</taxon>
        <taxon>Tracheophyta</taxon>
        <taxon>Spermatophyta</taxon>
        <taxon>Magnoliopsida</taxon>
        <taxon>eudicotyledons</taxon>
        <taxon>Gunneridae</taxon>
        <taxon>Pentapetalae</taxon>
        <taxon>rosids</taxon>
        <taxon>fabids</taxon>
        <taxon>Malpighiales</taxon>
        <taxon>Salicaceae</taxon>
        <taxon>Saliceae</taxon>
        <taxon>Populus</taxon>
    </lineage>
</organism>
<keyword evidence="10" id="KW-1185">Reference proteome</keyword>
<feature type="chain" id="PRO_5042181164" evidence="7">
    <location>
        <begin position="22"/>
        <end position="655"/>
    </location>
</feature>
<dbReference type="Proteomes" id="UP001164929">
    <property type="component" value="Chromosome 14"/>
</dbReference>
<feature type="compositionally biased region" description="Polar residues" evidence="6">
    <location>
        <begin position="98"/>
        <end position="109"/>
    </location>
</feature>
<dbReference type="EMBL" id="JAQIZT010000014">
    <property type="protein sequence ID" value="KAJ6972214.1"/>
    <property type="molecule type" value="Genomic_DNA"/>
</dbReference>
<keyword evidence="2" id="KW-0805">Transcription regulation</keyword>
<keyword evidence="4" id="KW-0804">Transcription</keyword>
<name>A0AAD6LRY0_9ROSI</name>
<dbReference type="InterPro" id="IPR036093">
    <property type="entry name" value="NAC_dom_sf"/>
</dbReference>
<feature type="signal peptide" evidence="7">
    <location>
        <begin position="1"/>
        <end position="21"/>
    </location>
</feature>
<dbReference type="GO" id="GO:0003677">
    <property type="term" value="F:DNA binding"/>
    <property type="evidence" value="ECO:0007669"/>
    <property type="project" value="UniProtKB-KW"/>
</dbReference>
<dbReference type="GO" id="GO:0005634">
    <property type="term" value="C:nucleus"/>
    <property type="evidence" value="ECO:0007669"/>
    <property type="project" value="UniProtKB-SubCell"/>
</dbReference>
<dbReference type="InterPro" id="IPR003441">
    <property type="entry name" value="NAC-dom"/>
</dbReference>
<protein>
    <submittedName>
        <fullName evidence="9">NAC domain-containing protein 14-like isoform X3</fullName>
    </submittedName>
</protein>
<evidence type="ECO:0000313" key="9">
    <source>
        <dbReference type="EMBL" id="KAJ6972214.1"/>
    </source>
</evidence>
<dbReference type="AlphaFoldDB" id="A0AAD6LRY0"/>
<keyword evidence="5" id="KW-0539">Nucleus</keyword>
<keyword evidence="3" id="KW-0238">DNA-binding</keyword>
<sequence length="655" mass="73807">MDDFFSSVLAFLLLLMEQGFKFQPTNEELISKYLVPKTRGGIMGGFPMAVVNLCEHEPWDLPGKSIIKFAGQVTWYFLCPRDLRGKADHRRKTKAGNWKSTSEPKSITSEHSKKKIGVVRTLRFYEKQVITGWMIYEFDLIDKSSQFKKGQYVLCKLEWESKGEKNKKGEQSHHIAPVSHSEVQPSQSMDSDSENINLSEMPMRYSPCDESELSHHAGSHFGNQNPSELMNNSARQLSELSHHMASEFRNHNSNNLMPNLVYDGSGSSHSTVFNCEDLYWNQPTVDSAYNGSESPYMAFDSENQNPNELLTFDNSASNVSKNHDMAFGLANHNPNVSLTVDNSTSNVRESHHMALVLENQNLNNSISILTCENSLMASRVLENQEPLFPPCSFINQSTYDKRESSSLMDFDFENQNLVKEFDISVFGEGVWSNTTATPPDFGNQNPCKKTDMSTLEEGYSNYYNFSSSDNDLADVALPEQVSPGLQAGIEGCFEQENCLNPALVQLPACMEESHSFRGFGTLENQEPFFPHCSFINQATYDNSESSSLMSFDFRNQIPVKEFDISAFGEGVWSNTTATPMDFGNQNPCKKTDMSTLENGYSSYYNFSSSDNDLADVALPEVRTKYHALQILFNFCSRVRVANPKLILTLHDTSSR</sequence>
<dbReference type="GO" id="GO:0006355">
    <property type="term" value="P:regulation of DNA-templated transcription"/>
    <property type="evidence" value="ECO:0007669"/>
    <property type="project" value="InterPro"/>
</dbReference>
<evidence type="ECO:0000256" key="3">
    <source>
        <dbReference type="ARBA" id="ARBA00023125"/>
    </source>
</evidence>
<evidence type="ECO:0000256" key="4">
    <source>
        <dbReference type="ARBA" id="ARBA00023163"/>
    </source>
</evidence>
<comment type="caution">
    <text evidence="9">The sequence shown here is derived from an EMBL/GenBank/DDBJ whole genome shotgun (WGS) entry which is preliminary data.</text>
</comment>
<dbReference type="Pfam" id="PF02365">
    <property type="entry name" value="NAM"/>
    <property type="match status" value="1"/>
</dbReference>
<proteinExistence type="predicted"/>
<dbReference type="SUPFAM" id="SSF101941">
    <property type="entry name" value="NAC domain"/>
    <property type="match status" value="1"/>
</dbReference>
<comment type="subcellular location">
    <subcellularLocation>
        <location evidence="1">Nucleus</location>
    </subcellularLocation>
</comment>
<evidence type="ECO:0000256" key="6">
    <source>
        <dbReference type="SAM" id="MobiDB-lite"/>
    </source>
</evidence>
<dbReference type="PROSITE" id="PS51005">
    <property type="entry name" value="NAC"/>
    <property type="match status" value="1"/>
</dbReference>
<feature type="region of interest" description="Disordered" evidence="6">
    <location>
        <begin position="88"/>
        <end position="110"/>
    </location>
</feature>
<feature type="region of interest" description="Disordered" evidence="6">
    <location>
        <begin position="165"/>
        <end position="193"/>
    </location>
</feature>
<evidence type="ECO:0000256" key="5">
    <source>
        <dbReference type="ARBA" id="ARBA00023242"/>
    </source>
</evidence>
<feature type="domain" description="NAC" evidence="8">
    <location>
        <begin position="16"/>
        <end position="160"/>
    </location>
</feature>
<keyword evidence="7" id="KW-0732">Signal</keyword>
<evidence type="ECO:0000256" key="2">
    <source>
        <dbReference type="ARBA" id="ARBA00023015"/>
    </source>
</evidence>
<dbReference type="PANTHER" id="PTHR31989">
    <property type="entry name" value="NAC DOMAIN-CONTAINING PROTEIN 82-RELATED"/>
    <property type="match status" value="1"/>
</dbReference>
<evidence type="ECO:0000259" key="8">
    <source>
        <dbReference type="PROSITE" id="PS51005"/>
    </source>
</evidence>
<evidence type="ECO:0000256" key="7">
    <source>
        <dbReference type="SAM" id="SignalP"/>
    </source>
</evidence>
<feature type="compositionally biased region" description="Polar residues" evidence="6">
    <location>
        <begin position="181"/>
        <end position="193"/>
    </location>
</feature>
<accession>A0AAD6LRY0</accession>
<evidence type="ECO:0000313" key="10">
    <source>
        <dbReference type="Proteomes" id="UP001164929"/>
    </source>
</evidence>
<gene>
    <name evidence="9" type="ORF">NC653_032712</name>
</gene>